<dbReference type="Proteomes" id="UP001498238">
    <property type="component" value="Unassembled WGS sequence"/>
</dbReference>
<protein>
    <recommendedName>
        <fullName evidence="4">Glycerophosphoryl diester phosphodiesterase membrane domain-containing protein</fullName>
    </recommendedName>
</protein>
<keyword evidence="3" id="KW-1185">Reference proteome</keyword>
<feature type="transmembrane region" description="Helical" evidence="1">
    <location>
        <begin position="119"/>
        <end position="147"/>
    </location>
</feature>
<keyword evidence="1" id="KW-0812">Transmembrane</keyword>
<dbReference type="EMBL" id="BAAAAF010000007">
    <property type="protein sequence ID" value="GAA0036169.1"/>
    <property type="molecule type" value="Genomic_DNA"/>
</dbReference>
<feature type="transmembrane region" description="Helical" evidence="1">
    <location>
        <begin position="320"/>
        <end position="337"/>
    </location>
</feature>
<feature type="transmembrane region" description="Helical" evidence="1">
    <location>
        <begin position="200"/>
        <end position="219"/>
    </location>
</feature>
<evidence type="ECO:0000313" key="3">
    <source>
        <dbReference type="Proteomes" id="UP001498238"/>
    </source>
</evidence>
<accession>A0ABN0SPR4</accession>
<sequence>MAGWSVMGAKNAWTSQVDWHTGRWQARGPAPSPRPWQPPLRRGVLPKRPLTFFEVLDSGFRLLRFVPGPAIGAPLIVFTLWTLLLTAALTAATIAFLPFLDDLGGNDDALTGFSTLAQAGSFVLSLLSLGLAHLLSGIVAVAAQASFGARRTSLRECWTQLRGRRWRLVLASALVTAVDLVLLVLFALPSILLALVDSPVVAVILALGALGLWICATVWLNLRLAFLGAAIAIEGLGMRAGLRRTWTLTARGFWRTFGQLGLGYLLSNQLVQLIISPLLLILSVLAFVVISTNGADVVVLGTVGIVAGGVVLALTTVSQAVLFGYFSCLVSVCYFDSRMRAEGFDLELIRREEVSAA</sequence>
<evidence type="ECO:0000256" key="1">
    <source>
        <dbReference type="SAM" id="Phobius"/>
    </source>
</evidence>
<reference evidence="2 3" key="1">
    <citation type="submission" date="2024-01" db="EMBL/GenBank/DDBJ databases">
        <title>Characterization of antibiotic resistant novel bacterial strains and their environmental applications.</title>
        <authorList>
            <person name="Manzoor S."/>
            <person name="Abbas S."/>
            <person name="Arshad M."/>
            <person name="Ahmed I."/>
        </authorList>
    </citation>
    <scope>NUCLEOTIDE SEQUENCE [LARGE SCALE GENOMIC DNA]</scope>
    <source>
        <strain evidence="2 3">NCCP-602</strain>
    </source>
</reference>
<name>A0ABN0SPR4_9MICO</name>
<gene>
    <name evidence="2" type="ORF">NCCP602_21300</name>
</gene>
<feature type="transmembrane region" description="Helical" evidence="1">
    <location>
        <begin position="270"/>
        <end position="290"/>
    </location>
</feature>
<comment type="caution">
    <text evidence="2">The sequence shown here is derived from an EMBL/GenBank/DDBJ whole genome shotgun (WGS) entry which is preliminary data.</text>
</comment>
<organism evidence="2 3">
    <name type="scientific">Brevibacterium metallidurans</name>
    <dbReference type="NCBI Taxonomy" id="1482676"/>
    <lineage>
        <taxon>Bacteria</taxon>
        <taxon>Bacillati</taxon>
        <taxon>Actinomycetota</taxon>
        <taxon>Actinomycetes</taxon>
        <taxon>Micrococcales</taxon>
        <taxon>Brevibacteriaceae</taxon>
        <taxon>Brevibacterium</taxon>
    </lineage>
</organism>
<evidence type="ECO:0008006" key="4">
    <source>
        <dbReference type="Google" id="ProtNLM"/>
    </source>
</evidence>
<keyword evidence="1" id="KW-0472">Membrane</keyword>
<keyword evidence="1" id="KW-1133">Transmembrane helix</keyword>
<proteinExistence type="predicted"/>
<feature type="transmembrane region" description="Helical" evidence="1">
    <location>
        <begin position="71"/>
        <end position="99"/>
    </location>
</feature>
<feature type="transmembrane region" description="Helical" evidence="1">
    <location>
        <begin position="168"/>
        <end position="194"/>
    </location>
</feature>
<evidence type="ECO:0000313" key="2">
    <source>
        <dbReference type="EMBL" id="GAA0036169.1"/>
    </source>
</evidence>